<keyword evidence="8" id="KW-1185">Reference proteome</keyword>
<name>A0A2J7QZ46_9NEOP</name>
<dbReference type="PANTHER" id="PTHR14211:SF7">
    <property type="entry name" value="RIBOSOME BIOGENESIS PROTEIN NOP53"/>
    <property type="match status" value="1"/>
</dbReference>
<feature type="compositionally biased region" description="Basic and acidic residues" evidence="6">
    <location>
        <begin position="320"/>
        <end position="336"/>
    </location>
</feature>
<feature type="compositionally biased region" description="Basic residues" evidence="6">
    <location>
        <begin position="435"/>
        <end position="447"/>
    </location>
</feature>
<evidence type="ECO:0000313" key="8">
    <source>
        <dbReference type="Proteomes" id="UP000235965"/>
    </source>
</evidence>
<comment type="subcellular location">
    <subcellularLocation>
        <location evidence="5">Nucleus</location>
        <location evidence="5">Nucleolus</location>
    </subcellularLocation>
    <subcellularLocation>
        <location evidence="5">Nucleus</location>
        <location evidence="5">Nucleoplasm</location>
    </subcellularLocation>
</comment>
<evidence type="ECO:0000313" key="7">
    <source>
        <dbReference type="EMBL" id="PNF33859.1"/>
    </source>
</evidence>
<dbReference type="FunCoup" id="A0A2J7QZ46">
    <property type="interactions" value="1249"/>
</dbReference>
<dbReference type="PANTHER" id="PTHR14211">
    <property type="entry name" value="GLIOMA SUPPRESSOR CANDIDATE REGION GENE 2"/>
    <property type="match status" value="1"/>
</dbReference>
<feature type="compositionally biased region" description="Basic and acidic residues" evidence="6">
    <location>
        <begin position="260"/>
        <end position="274"/>
    </location>
</feature>
<organism evidence="7 8">
    <name type="scientific">Cryptotermes secundus</name>
    <dbReference type="NCBI Taxonomy" id="105785"/>
    <lineage>
        <taxon>Eukaryota</taxon>
        <taxon>Metazoa</taxon>
        <taxon>Ecdysozoa</taxon>
        <taxon>Arthropoda</taxon>
        <taxon>Hexapoda</taxon>
        <taxon>Insecta</taxon>
        <taxon>Pterygota</taxon>
        <taxon>Neoptera</taxon>
        <taxon>Polyneoptera</taxon>
        <taxon>Dictyoptera</taxon>
        <taxon>Blattodea</taxon>
        <taxon>Blattoidea</taxon>
        <taxon>Termitoidae</taxon>
        <taxon>Kalotermitidae</taxon>
        <taxon>Cryptotermitinae</taxon>
        <taxon>Cryptotermes</taxon>
    </lineage>
</organism>
<sequence length="455" mass="53471">MVEPHGISGVGTKKKRVSKKNKKSWRKHVNTKDVDSFLDDKRLEERLGTPFADRKDDELFQIDREPDGQQAHHFIGRAKKPLKPVKCFAILEERSAVPDPIKKRNRVRTPEERKHLLRKKIEEDRKERGILNKKQIIAHRNRATANANKTNRPKKGEFNVDLWEDTDNGIESEHDVEWLSPTTKYHILKNTGKMNKKLPDKFLTKPYGIPAVESPHPGMSYNPSYRDHQDLLQEVANKELMLIKEEKHLKRVTSKMFSRVTEDERESMRMKEMSEGLPEAEGDKTKQDVEDGSENDSECRAINPPAENRKKTLKKRRKLKEAQLREQQRNESRSEKKKISDIYRLKFLKQELENNDNKLAKLREKREKIKAIKANGPKQLSKKKFEPLDLEFNLGEDIKGNLRGIKPEGNILEDRYKSLQRRNIIEPTVKQRTRKANVKRYERKSHKMGWETKGY</sequence>
<dbReference type="Pfam" id="PF07767">
    <property type="entry name" value="Nop53"/>
    <property type="match status" value="1"/>
</dbReference>
<protein>
    <recommendedName>
        <fullName evidence="2 5">Ribosome biogenesis protein NOP53</fullName>
    </recommendedName>
</protein>
<dbReference type="OrthoDB" id="5072at2759"/>
<evidence type="ECO:0000256" key="6">
    <source>
        <dbReference type="SAM" id="MobiDB-lite"/>
    </source>
</evidence>
<proteinExistence type="inferred from homology"/>
<gene>
    <name evidence="7" type="ORF">B7P43_G07683</name>
</gene>
<dbReference type="InterPro" id="IPR011687">
    <property type="entry name" value="Nop53/GLTSCR2"/>
</dbReference>
<dbReference type="InParanoid" id="A0A2J7QZ46"/>
<evidence type="ECO:0000256" key="5">
    <source>
        <dbReference type="PIRNR" id="PIRNR017302"/>
    </source>
</evidence>
<comment type="caution">
    <text evidence="7">The sequence shown here is derived from an EMBL/GenBank/DDBJ whole genome shotgun (WGS) entry which is preliminary data.</text>
</comment>
<dbReference type="GO" id="GO:0008097">
    <property type="term" value="F:5S rRNA binding"/>
    <property type="evidence" value="ECO:0007669"/>
    <property type="project" value="TreeGrafter"/>
</dbReference>
<dbReference type="Proteomes" id="UP000235965">
    <property type="component" value="Unassembled WGS sequence"/>
</dbReference>
<dbReference type="PIRSF" id="PIRSF017302">
    <property type="entry name" value="Gltscr2"/>
    <property type="match status" value="1"/>
</dbReference>
<evidence type="ECO:0000256" key="4">
    <source>
        <dbReference type="ARBA" id="ARBA00023242"/>
    </source>
</evidence>
<evidence type="ECO:0000256" key="2">
    <source>
        <dbReference type="ARBA" id="ARBA00018339"/>
    </source>
</evidence>
<feature type="region of interest" description="Disordered" evidence="6">
    <location>
        <begin position="435"/>
        <end position="455"/>
    </location>
</feature>
<dbReference type="STRING" id="105785.A0A2J7QZ46"/>
<keyword evidence="4 5" id="KW-0539">Nucleus</keyword>
<dbReference type="GO" id="GO:0005654">
    <property type="term" value="C:nucleoplasm"/>
    <property type="evidence" value="ECO:0007669"/>
    <property type="project" value="UniProtKB-SubCell"/>
</dbReference>
<reference evidence="7 8" key="1">
    <citation type="submission" date="2017-12" db="EMBL/GenBank/DDBJ databases">
        <title>Hemimetabolous genomes reveal molecular basis of termite eusociality.</title>
        <authorList>
            <person name="Harrison M.C."/>
            <person name="Jongepier E."/>
            <person name="Robertson H.M."/>
            <person name="Arning N."/>
            <person name="Bitard-Feildel T."/>
            <person name="Chao H."/>
            <person name="Childers C.P."/>
            <person name="Dinh H."/>
            <person name="Doddapaneni H."/>
            <person name="Dugan S."/>
            <person name="Gowin J."/>
            <person name="Greiner C."/>
            <person name="Han Y."/>
            <person name="Hu H."/>
            <person name="Hughes D.S.T."/>
            <person name="Huylmans A.-K."/>
            <person name="Kemena C."/>
            <person name="Kremer L.P.M."/>
            <person name="Lee S.L."/>
            <person name="Lopez-Ezquerra A."/>
            <person name="Mallet L."/>
            <person name="Monroy-Kuhn J.M."/>
            <person name="Moser A."/>
            <person name="Murali S.C."/>
            <person name="Muzny D.M."/>
            <person name="Otani S."/>
            <person name="Piulachs M.-D."/>
            <person name="Poelchau M."/>
            <person name="Qu J."/>
            <person name="Schaub F."/>
            <person name="Wada-Katsumata A."/>
            <person name="Worley K.C."/>
            <person name="Xie Q."/>
            <person name="Ylla G."/>
            <person name="Poulsen M."/>
            <person name="Gibbs R.A."/>
            <person name="Schal C."/>
            <person name="Richards S."/>
            <person name="Belles X."/>
            <person name="Korb J."/>
            <person name="Bornberg-Bauer E."/>
        </authorList>
    </citation>
    <scope>NUCLEOTIDE SEQUENCE [LARGE SCALE GENOMIC DNA]</scope>
    <source>
        <tissue evidence="7">Whole body</tissue>
    </source>
</reference>
<dbReference type="GO" id="GO:0000027">
    <property type="term" value="P:ribosomal large subunit assembly"/>
    <property type="evidence" value="ECO:0007669"/>
    <property type="project" value="UniProtKB-UniRule"/>
</dbReference>
<evidence type="ECO:0000256" key="3">
    <source>
        <dbReference type="ARBA" id="ARBA00022517"/>
    </source>
</evidence>
<accession>A0A2J7QZ46</accession>
<feature type="compositionally biased region" description="Basic residues" evidence="6">
    <location>
        <begin position="12"/>
        <end position="29"/>
    </location>
</feature>
<comment type="similarity">
    <text evidence="1 5">Belongs to the NOP53 family.</text>
</comment>
<dbReference type="GO" id="GO:0005730">
    <property type="term" value="C:nucleolus"/>
    <property type="evidence" value="ECO:0007669"/>
    <property type="project" value="UniProtKB-SubCell"/>
</dbReference>
<feature type="region of interest" description="Disordered" evidence="6">
    <location>
        <begin position="1"/>
        <end position="31"/>
    </location>
</feature>
<dbReference type="GO" id="GO:0006364">
    <property type="term" value="P:rRNA processing"/>
    <property type="evidence" value="ECO:0007669"/>
    <property type="project" value="TreeGrafter"/>
</dbReference>
<dbReference type="AlphaFoldDB" id="A0A2J7QZ46"/>
<dbReference type="EMBL" id="NEVH01009076">
    <property type="protein sequence ID" value="PNF33859.1"/>
    <property type="molecule type" value="Genomic_DNA"/>
</dbReference>
<feature type="region of interest" description="Disordered" evidence="6">
    <location>
        <begin position="260"/>
        <end position="336"/>
    </location>
</feature>
<comment type="function">
    <text evidence="5">May play a role in ribosome biogenesis.</text>
</comment>
<evidence type="ECO:0000256" key="1">
    <source>
        <dbReference type="ARBA" id="ARBA00008838"/>
    </source>
</evidence>
<keyword evidence="3 5" id="KW-0690">Ribosome biogenesis</keyword>